<evidence type="ECO:0000313" key="2">
    <source>
        <dbReference type="Proteomes" id="UP000242791"/>
    </source>
</evidence>
<sequence length="62" mass="6933">MCMWWGTPYKAYVIEDAPKKKKDEAEDVVEEEGNGNAQFIMVNPGDQFVPIGPVSGRILFDA</sequence>
<accession>A0A1J9QHS4</accession>
<dbReference type="EMBL" id="LGTZ01000012">
    <property type="protein sequence ID" value="OJD28398.1"/>
    <property type="molecule type" value="Genomic_DNA"/>
</dbReference>
<name>A0A1J9QHS4_9EURO</name>
<keyword evidence="2" id="KW-1185">Reference proteome</keyword>
<protein>
    <submittedName>
        <fullName evidence="1">Uncharacterized protein</fullName>
    </submittedName>
</protein>
<reference evidence="1 2" key="1">
    <citation type="submission" date="2015-08" db="EMBL/GenBank/DDBJ databases">
        <title>Emmonsia species relationships and genome sequence.</title>
        <authorList>
            <person name="Cuomo C.A."/>
            <person name="Schwartz I.S."/>
            <person name="Kenyon C."/>
            <person name="De Hoog G.S."/>
            <person name="Govender N.P."/>
            <person name="Botha A."/>
            <person name="Moreno L."/>
            <person name="De Vries M."/>
            <person name="Munoz J.F."/>
            <person name="Stielow J.B."/>
        </authorList>
    </citation>
    <scope>NUCLEOTIDE SEQUENCE [LARGE SCALE GENOMIC DNA]</scope>
    <source>
        <strain evidence="1 2">EI222</strain>
    </source>
</reference>
<gene>
    <name evidence="1" type="ORF">ACJ73_00207</name>
</gene>
<dbReference type="Proteomes" id="UP000242791">
    <property type="component" value="Unassembled WGS sequence"/>
</dbReference>
<dbReference type="AlphaFoldDB" id="A0A1J9QHS4"/>
<comment type="caution">
    <text evidence="1">The sequence shown here is derived from an EMBL/GenBank/DDBJ whole genome shotgun (WGS) entry which is preliminary data.</text>
</comment>
<organism evidence="1 2">
    <name type="scientific">Blastomyces percursus</name>
    <dbReference type="NCBI Taxonomy" id="1658174"/>
    <lineage>
        <taxon>Eukaryota</taxon>
        <taxon>Fungi</taxon>
        <taxon>Dikarya</taxon>
        <taxon>Ascomycota</taxon>
        <taxon>Pezizomycotina</taxon>
        <taxon>Eurotiomycetes</taxon>
        <taxon>Eurotiomycetidae</taxon>
        <taxon>Onygenales</taxon>
        <taxon>Ajellomycetaceae</taxon>
        <taxon>Blastomyces</taxon>
    </lineage>
</organism>
<evidence type="ECO:0000313" key="1">
    <source>
        <dbReference type="EMBL" id="OJD28398.1"/>
    </source>
</evidence>
<dbReference type="VEuPathDB" id="FungiDB:ACJ73_00207"/>
<proteinExistence type="predicted"/>